<gene>
    <name evidence="2" type="ORF">Q8A70_01930</name>
</gene>
<dbReference type="InterPro" id="IPR005586">
    <property type="entry name" value="ABC_trans_aux"/>
</dbReference>
<reference evidence="3" key="1">
    <citation type="submission" date="2023-08" db="EMBL/GenBank/DDBJ databases">
        <title>Rhodospirillaceae gen. nov., a novel taxon isolated from the Yangtze River Yuezi River estuary sludge.</title>
        <authorList>
            <person name="Ruan L."/>
        </authorList>
    </citation>
    <scope>NUCLEOTIDE SEQUENCE [LARGE SCALE GENOMIC DNA]</scope>
    <source>
        <strain evidence="3">R-7</strain>
    </source>
</reference>
<evidence type="ECO:0000259" key="1">
    <source>
        <dbReference type="Pfam" id="PF03886"/>
    </source>
</evidence>
<dbReference type="Pfam" id="PF03886">
    <property type="entry name" value="ABC_trans_aux"/>
    <property type="match status" value="1"/>
</dbReference>
<dbReference type="Gene3D" id="3.40.50.10610">
    <property type="entry name" value="ABC-type transport auxiliary lipoprotein component"/>
    <property type="match status" value="1"/>
</dbReference>
<feature type="domain" description="ABC-type transport auxiliary lipoprotein component" evidence="1">
    <location>
        <begin position="38"/>
        <end position="197"/>
    </location>
</feature>
<dbReference type="RefSeq" id="WP_379953787.1">
    <property type="nucleotide sequence ID" value="NZ_JAUYVI010000001.1"/>
</dbReference>
<organism evidence="2 3">
    <name type="scientific">Dongia sedimenti</name>
    <dbReference type="NCBI Taxonomy" id="3064282"/>
    <lineage>
        <taxon>Bacteria</taxon>
        <taxon>Pseudomonadati</taxon>
        <taxon>Pseudomonadota</taxon>
        <taxon>Alphaproteobacteria</taxon>
        <taxon>Rhodospirillales</taxon>
        <taxon>Dongiaceae</taxon>
        <taxon>Dongia</taxon>
    </lineage>
</organism>
<accession>A0ABU0YGS8</accession>
<keyword evidence="3" id="KW-1185">Reference proteome</keyword>
<name>A0ABU0YGS8_9PROT</name>
<keyword evidence="2" id="KW-0449">Lipoprotein</keyword>
<dbReference type="PROSITE" id="PS51257">
    <property type="entry name" value="PROKAR_LIPOPROTEIN"/>
    <property type="match status" value="1"/>
</dbReference>
<dbReference type="Proteomes" id="UP001230156">
    <property type="component" value="Unassembled WGS sequence"/>
</dbReference>
<dbReference type="EMBL" id="JAUYVI010000001">
    <property type="protein sequence ID" value="MDQ7246402.1"/>
    <property type="molecule type" value="Genomic_DNA"/>
</dbReference>
<comment type="caution">
    <text evidence="2">The sequence shown here is derived from an EMBL/GenBank/DDBJ whole genome shotgun (WGS) entry which is preliminary data.</text>
</comment>
<dbReference type="SUPFAM" id="SSF159594">
    <property type="entry name" value="XCC0632-like"/>
    <property type="match status" value="1"/>
</dbReference>
<proteinExistence type="predicted"/>
<evidence type="ECO:0000313" key="3">
    <source>
        <dbReference type="Proteomes" id="UP001230156"/>
    </source>
</evidence>
<protein>
    <submittedName>
        <fullName evidence="2">ABC-type transport auxiliary lipoprotein family protein</fullName>
    </submittedName>
</protein>
<evidence type="ECO:0000313" key="2">
    <source>
        <dbReference type="EMBL" id="MDQ7246402.1"/>
    </source>
</evidence>
<sequence>MKTPLETTRRHFLVLSAAGLAGCGLVPDVNKPLTLYTVTPKLSLSQQPAKVGWQLVVAEPSAERDIDTTRIALTRTANVIEYFADGNWSDTAPRMVQAKMIEAFESTNAIVAVGRDAAGLRADYILQSDLRDFEADYTAKGAAATAHVRLIAKLVQMPDRRITRTVSAEASAPASGKDLAAIVVAFEQALGQVLSQVVAGILATS</sequence>